<dbReference type="SUPFAM" id="SSF47616">
    <property type="entry name" value="GST C-terminal domain-like"/>
    <property type="match status" value="1"/>
</dbReference>
<keyword evidence="4" id="KW-1000">Mitochondrion outer membrane</keyword>
<dbReference type="GO" id="GO:0007005">
    <property type="term" value="P:mitochondrion organization"/>
    <property type="evidence" value="ECO:0007669"/>
    <property type="project" value="TreeGrafter"/>
</dbReference>
<dbReference type="InterPro" id="IPR033468">
    <property type="entry name" value="Metaxin_GST"/>
</dbReference>
<evidence type="ECO:0000256" key="4">
    <source>
        <dbReference type="ARBA" id="ARBA00022787"/>
    </source>
</evidence>
<evidence type="ECO:0000259" key="8">
    <source>
        <dbReference type="Pfam" id="PF10568"/>
    </source>
</evidence>
<evidence type="ECO:0000259" key="9">
    <source>
        <dbReference type="Pfam" id="PF17171"/>
    </source>
</evidence>
<dbReference type="EMBL" id="LFJN01000001">
    <property type="protein sequence ID" value="KPI45590.1"/>
    <property type="molecule type" value="Genomic_DNA"/>
</dbReference>
<dbReference type="GO" id="GO:0001401">
    <property type="term" value="C:SAM complex"/>
    <property type="evidence" value="ECO:0007669"/>
    <property type="project" value="InterPro"/>
</dbReference>
<reference evidence="10 11" key="1">
    <citation type="submission" date="2015-06" db="EMBL/GenBank/DDBJ databases">
        <title>Draft genome of the ant-associated black yeast Phialophora attae CBS 131958.</title>
        <authorList>
            <person name="Moreno L.F."/>
            <person name="Stielow B.J."/>
            <person name="de Hoog S."/>
            <person name="Vicente V.A."/>
            <person name="Weiss V.A."/>
            <person name="de Vries M."/>
            <person name="Cruz L.M."/>
            <person name="Souza E.M."/>
        </authorList>
    </citation>
    <scope>NUCLEOTIDE SEQUENCE [LARGE SCALE GENOMIC DNA]</scope>
    <source>
        <strain evidence="10 11">CBS 131958</strain>
    </source>
</reference>
<accession>A0A0N1HHP0</accession>
<keyword evidence="6" id="KW-0496">Mitochondrion</keyword>
<dbReference type="OrthoDB" id="5835136at2759"/>
<comment type="subcellular location">
    <subcellularLocation>
        <location evidence="1">Mitochondrion outer membrane</location>
    </subcellularLocation>
</comment>
<name>A0A0N1HHP0_9EURO</name>
<evidence type="ECO:0000256" key="2">
    <source>
        <dbReference type="ARBA" id="ARBA00009170"/>
    </source>
</evidence>
<evidence type="ECO:0000256" key="6">
    <source>
        <dbReference type="ARBA" id="ARBA00023128"/>
    </source>
</evidence>
<evidence type="ECO:0000256" key="5">
    <source>
        <dbReference type="ARBA" id="ARBA00022927"/>
    </source>
</evidence>
<dbReference type="STRING" id="1664694.A0A0N1HHP0"/>
<dbReference type="GO" id="GO:0015031">
    <property type="term" value="P:protein transport"/>
    <property type="evidence" value="ECO:0007669"/>
    <property type="project" value="UniProtKB-KW"/>
</dbReference>
<comment type="caution">
    <text evidence="10">The sequence shown here is derived from an EMBL/GenBank/DDBJ whole genome shotgun (WGS) entry which is preliminary data.</text>
</comment>
<dbReference type="Pfam" id="PF10568">
    <property type="entry name" value="Tom37"/>
    <property type="match status" value="1"/>
</dbReference>
<dbReference type="Proteomes" id="UP000038010">
    <property type="component" value="Unassembled WGS sequence"/>
</dbReference>
<dbReference type="AlphaFoldDB" id="A0A0N1HHP0"/>
<sequence>MRFELHVWGPGFGLPSIDPTCLGAIAYLRTCLPRDSWALVATSDSSLNPLNELPALKDDSTWVAGFANIIAHLRAENNVWDLDRDLTPSQAADCAAYSSFIQSRGRPLLDLHLYVSTENWTECTRPALADLLSWPSSWSIPHCLREKARKSSEHLGLSGLDVDTAQDEASDGGVGAQIPQSLKKSRQTVQALLGHDTKRSRFRLDAVITDLLAPLEESLGDKEWLVANKMASVDCLCLGYLALMRVRPRAPQPWLEEALDRRFPRLGEWARRRQQEFLGSGRSGKRKSTVGNEAQALPWQEAQRPEWTTIVNNIVVSVTEATPILRTWIVPTEARSNRAQQGGAEKVRKQVAVQQARQHQLWYSQVLTSSVTALTVSIVLAYNGYLRLPGFRSQPRSTRSFGEAGSILGI</sequence>
<dbReference type="PANTHER" id="PTHR12289">
    <property type="entry name" value="METAXIN RELATED"/>
    <property type="match status" value="1"/>
</dbReference>
<keyword evidence="7" id="KW-0472">Membrane</keyword>
<evidence type="ECO:0000256" key="3">
    <source>
        <dbReference type="ARBA" id="ARBA00022448"/>
    </source>
</evidence>
<dbReference type="CDD" id="cd03078">
    <property type="entry name" value="GST_N_Metaxin1_like"/>
    <property type="match status" value="1"/>
</dbReference>
<keyword evidence="11" id="KW-1185">Reference proteome</keyword>
<evidence type="ECO:0000313" key="11">
    <source>
        <dbReference type="Proteomes" id="UP000038010"/>
    </source>
</evidence>
<feature type="domain" description="Mitochondrial outer membrane transport complex Sam37/metaxin N-terminal" evidence="8">
    <location>
        <begin position="21"/>
        <end position="144"/>
    </location>
</feature>
<feature type="domain" description="Metaxin glutathione S-transferase" evidence="9">
    <location>
        <begin position="212"/>
        <end position="272"/>
    </location>
</feature>
<evidence type="ECO:0000256" key="7">
    <source>
        <dbReference type="ARBA" id="ARBA00023136"/>
    </source>
</evidence>
<evidence type="ECO:0000313" key="10">
    <source>
        <dbReference type="EMBL" id="KPI45590.1"/>
    </source>
</evidence>
<organism evidence="10 11">
    <name type="scientific">Cyphellophora attinorum</name>
    <dbReference type="NCBI Taxonomy" id="1664694"/>
    <lineage>
        <taxon>Eukaryota</taxon>
        <taxon>Fungi</taxon>
        <taxon>Dikarya</taxon>
        <taxon>Ascomycota</taxon>
        <taxon>Pezizomycotina</taxon>
        <taxon>Eurotiomycetes</taxon>
        <taxon>Chaetothyriomycetidae</taxon>
        <taxon>Chaetothyriales</taxon>
        <taxon>Cyphellophoraceae</taxon>
        <taxon>Cyphellophora</taxon>
    </lineage>
</organism>
<gene>
    <name evidence="10" type="ORF">AB675_776</name>
</gene>
<comment type="similarity">
    <text evidence="2">Belongs to the metaxin family.</text>
</comment>
<dbReference type="VEuPathDB" id="FungiDB:AB675_776"/>
<dbReference type="InterPro" id="IPR036282">
    <property type="entry name" value="Glutathione-S-Trfase_C_sf"/>
</dbReference>
<dbReference type="RefSeq" id="XP_018005553.1">
    <property type="nucleotide sequence ID" value="XM_018148161.1"/>
</dbReference>
<dbReference type="PANTHER" id="PTHR12289:SF41">
    <property type="entry name" value="FAILED AXON CONNECTIONS-RELATED"/>
    <property type="match status" value="1"/>
</dbReference>
<dbReference type="InterPro" id="IPR050931">
    <property type="entry name" value="Mito_Protein_Transport_Metaxin"/>
</dbReference>
<proteinExistence type="inferred from homology"/>
<dbReference type="InterPro" id="IPR019564">
    <property type="entry name" value="Sam37/metaxin_N"/>
</dbReference>
<evidence type="ECO:0000256" key="1">
    <source>
        <dbReference type="ARBA" id="ARBA00004294"/>
    </source>
</evidence>
<keyword evidence="3" id="KW-0813">Transport</keyword>
<dbReference type="Pfam" id="PF17171">
    <property type="entry name" value="GST_C_6"/>
    <property type="match status" value="1"/>
</dbReference>
<dbReference type="GeneID" id="28740032"/>
<keyword evidence="5" id="KW-0653">Protein transport</keyword>
<protein>
    <submittedName>
        <fullName evidence="10">Metaxin-like protein</fullName>
    </submittedName>
</protein>